<dbReference type="EC" id="3.1.4.52" evidence="8"/>
<evidence type="ECO:0000313" key="8">
    <source>
        <dbReference type="EMBL" id="STI47820.1"/>
    </source>
</evidence>
<feature type="transmembrane region" description="Helical" evidence="6">
    <location>
        <begin position="125"/>
        <end position="143"/>
    </location>
</feature>
<evidence type="ECO:0000256" key="2">
    <source>
        <dbReference type="ARBA" id="ARBA00022475"/>
    </source>
</evidence>
<feature type="domain" description="MASE1" evidence="7">
    <location>
        <begin position="16"/>
        <end position="315"/>
    </location>
</feature>
<protein>
    <submittedName>
        <fullName evidence="8">Putative diguanylate cyclase</fullName>
        <ecNumber evidence="8">3.1.4.52</ecNumber>
    </submittedName>
</protein>
<dbReference type="GO" id="GO:0005886">
    <property type="term" value="C:plasma membrane"/>
    <property type="evidence" value="ECO:0007669"/>
    <property type="project" value="UniProtKB-SubCell"/>
</dbReference>
<evidence type="ECO:0000313" key="9">
    <source>
        <dbReference type="Proteomes" id="UP000254817"/>
    </source>
</evidence>
<keyword evidence="8" id="KW-0378">Hydrolase</keyword>
<evidence type="ECO:0000256" key="5">
    <source>
        <dbReference type="ARBA" id="ARBA00023136"/>
    </source>
</evidence>
<reference evidence="8 9" key="1">
    <citation type="submission" date="2018-06" db="EMBL/GenBank/DDBJ databases">
        <authorList>
            <consortium name="Pathogen Informatics"/>
            <person name="Doyle S."/>
        </authorList>
    </citation>
    <scope>NUCLEOTIDE SEQUENCE [LARGE SCALE GENOMIC DNA]</scope>
    <source>
        <strain evidence="8 9">NCTC11112</strain>
    </source>
</reference>
<evidence type="ECO:0000259" key="7">
    <source>
        <dbReference type="Pfam" id="PF05231"/>
    </source>
</evidence>
<dbReference type="Proteomes" id="UP000254817">
    <property type="component" value="Unassembled WGS sequence"/>
</dbReference>
<feature type="transmembrane region" description="Helical" evidence="6">
    <location>
        <begin position="238"/>
        <end position="255"/>
    </location>
</feature>
<keyword evidence="4 6" id="KW-1133">Transmembrane helix</keyword>
<feature type="transmembrane region" description="Helical" evidence="6">
    <location>
        <begin position="81"/>
        <end position="104"/>
    </location>
</feature>
<feature type="transmembrane region" description="Helical" evidence="6">
    <location>
        <begin position="12"/>
        <end position="31"/>
    </location>
</feature>
<feature type="transmembrane region" description="Helical" evidence="6">
    <location>
        <begin position="291"/>
        <end position="312"/>
    </location>
</feature>
<keyword evidence="3 6" id="KW-0812">Transmembrane</keyword>
<sequence>MFVEHNLIKNIKIFTLAFTLTVVLIQLSRFISPLAIIHSSYIFLAWMPLCVMLSILFIFGWRGVVPVLCGMFCTNLWNFHLSFLQTAVMLGSQTFVVLCACAILRWQLGTRWRYGLTSRYVWQRLFWLGLVTPIGIKCSMYLVGSFFDFPLKISTFFGDADAIFTVVDLLSLFTAVLIYNMLFYYLTRMIVSPHFAQILWRRDIAPSLSKEKRAFTLSWLAALSVLLLLMCTPYENDFIAGYLVPVFFIIFTLGVGKLRYPFLNLTWAVSTLCLLNYNQNFLQGVLTEYSLAFILAVLISFSVCLLYMVRIYHRSEWLNRRWHLQALTDPLTLLPNFRALEQAPEQEAGKSFLLPAH</sequence>
<feature type="transmembrane region" description="Helical" evidence="6">
    <location>
        <begin position="214"/>
        <end position="232"/>
    </location>
</feature>
<gene>
    <name evidence="8" type="primary">yfeA_2</name>
    <name evidence="8" type="ORF">NCTC11112_07039</name>
</gene>
<feature type="transmembrane region" description="Helical" evidence="6">
    <location>
        <begin position="262"/>
        <end position="279"/>
    </location>
</feature>
<comment type="subcellular location">
    <subcellularLocation>
        <location evidence="1">Cell membrane</location>
        <topology evidence="1">Multi-pass membrane protein</topology>
    </subcellularLocation>
</comment>
<dbReference type="InterPro" id="IPR007895">
    <property type="entry name" value="MASE1"/>
</dbReference>
<dbReference type="AlphaFoldDB" id="A0A376SC68"/>
<feature type="transmembrane region" description="Helical" evidence="6">
    <location>
        <begin position="43"/>
        <end position="61"/>
    </location>
</feature>
<evidence type="ECO:0000256" key="4">
    <source>
        <dbReference type="ARBA" id="ARBA00022989"/>
    </source>
</evidence>
<evidence type="ECO:0000256" key="1">
    <source>
        <dbReference type="ARBA" id="ARBA00004651"/>
    </source>
</evidence>
<evidence type="ECO:0000256" key="3">
    <source>
        <dbReference type="ARBA" id="ARBA00022692"/>
    </source>
</evidence>
<dbReference type="EMBL" id="UGAW01000002">
    <property type="protein sequence ID" value="STI47820.1"/>
    <property type="molecule type" value="Genomic_DNA"/>
</dbReference>
<organism evidence="8 9">
    <name type="scientific">Escherichia coli</name>
    <dbReference type="NCBI Taxonomy" id="562"/>
    <lineage>
        <taxon>Bacteria</taxon>
        <taxon>Pseudomonadati</taxon>
        <taxon>Pseudomonadota</taxon>
        <taxon>Gammaproteobacteria</taxon>
        <taxon>Enterobacterales</taxon>
        <taxon>Enterobacteriaceae</taxon>
        <taxon>Escherichia</taxon>
    </lineage>
</organism>
<keyword evidence="5 6" id="KW-0472">Membrane</keyword>
<keyword evidence="2" id="KW-1003">Cell membrane</keyword>
<accession>A0A376SC68</accession>
<dbReference type="GO" id="GO:0071111">
    <property type="term" value="F:cyclic-guanylate-specific phosphodiesterase activity"/>
    <property type="evidence" value="ECO:0007669"/>
    <property type="project" value="UniProtKB-EC"/>
</dbReference>
<evidence type="ECO:0000256" key="6">
    <source>
        <dbReference type="SAM" id="Phobius"/>
    </source>
</evidence>
<name>A0A376SC68_ECOLX</name>
<feature type="transmembrane region" description="Helical" evidence="6">
    <location>
        <begin position="163"/>
        <end position="186"/>
    </location>
</feature>
<proteinExistence type="predicted"/>
<dbReference type="Pfam" id="PF05231">
    <property type="entry name" value="MASE1"/>
    <property type="match status" value="1"/>
</dbReference>